<dbReference type="Proteomes" id="UP000515947">
    <property type="component" value="Chromosome"/>
</dbReference>
<evidence type="ECO:0000259" key="1">
    <source>
        <dbReference type="Pfam" id="PF12867"/>
    </source>
</evidence>
<dbReference type="InterPro" id="IPR034660">
    <property type="entry name" value="DinB/YfiT-like"/>
</dbReference>
<dbReference type="KEGG" id="nmes:H9L09_16205"/>
<dbReference type="EMBL" id="CP060713">
    <property type="protein sequence ID" value="QNN52039.1"/>
    <property type="molecule type" value="Genomic_DNA"/>
</dbReference>
<feature type="domain" description="DinB-like" evidence="1">
    <location>
        <begin position="16"/>
        <end position="177"/>
    </location>
</feature>
<dbReference type="RefSeq" id="WP_187577882.1">
    <property type="nucleotide sequence ID" value="NZ_CP060713.1"/>
</dbReference>
<name>A0A7G9R8W4_9ACTN</name>
<dbReference type="Pfam" id="PF12867">
    <property type="entry name" value="DinB_2"/>
    <property type="match status" value="1"/>
</dbReference>
<evidence type="ECO:0000313" key="3">
    <source>
        <dbReference type="Proteomes" id="UP000515947"/>
    </source>
</evidence>
<dbReference type="SUPFAM" id="SSF109854">
    <property type="entry name" value="DinB/YfiT-like putative metalloenzymes"/>
    <property type="match status" value="1"/>
</dbReference>
<organism evidence="2 3">
    <name type="scientific">Nocardioides mesophilus</name>
    <dbReference type="NCBI Taxonomy" id="433659"/>
    <lineage>
        <taxon>Bacteria</taxon>
        <taxon>Bacillati</taxon>
        <taxon>Actinomycetota</taxon>
        <taxon>Actinomycetes</taxon>
        <taxon>Propionibacteriales</taxon>
        <taxon>Nocardioidaceae</taxon>
        <taxon>Nocardioides</taxon>
    </lineage>
</organism>
<sequence>MTTHTRAGLNAQLVEQLDFHWQHQLRPRLAGLNDEEYLWEPVPGAWSVRPRGAGTAGLQVGTGAHAIDFTHPAPVPAPVTTIAWRLAHLVVGVLGARVAAHFGGPPCDYEHWEYAGTAAVALGQLDTAYAAWTAGVRALGEDGLGRPCGPAEGPWAEHPISELVLHINREVIHHGAEVALLRDLYAHRF</sequence>
<protein>
    <submittedName>
        <fullName evidence="2">DinB family protein</fullName>
    </submittedName>
</protein>
<accession>A0A7G9R8W4</accession>
<gene>
    <name evidence="2" type="ORF">H9L09_16205</name>
</gene>
<reference evidence="2 3" key="1">
    <citation type="submission" date="2020-08" db="EMBL/GenBank/DDBJ databases">
        <title>Genome sequence of Nocardioides mesophilus KACC 16243T.</title>
        <authorList>
            <person name="Hyun D.-W."/>
            <person name="Bae J.-W."/>
        </authorList>
    </citation>
    <scope>NUCLEOTIDE SEQUENCE [LARGE SCALE GENOMIC DNA]</scope>
    <source>
        <strain evidence="2 3">KACC 16243</strain>
    </source>
</reference>
<evidence type="ECO:0000313" key="2">
    <source>
        <dbReference type="EMBL" id="QNN52039.1"/>
    </source>
</evidence>
<dbReference type="InterPro" id="IPR024775">
    <property type="entry name" value="DinB-like"/>
</dbReference>
<dbReference type="AlphaFoldDB" id="A0A7G9R8W4"/>
<keyword evidence="3" id="KW-1185">Reference proteome</keyword>
<proteinExistence type="predicted"/>